<reference evidence="1 2" key="1">
    <citation type="journal article" date="2024" name="G3 (Bethesda)">
        <title>Genome assembly of Hibiscus sabdariffa L. provides insights into metabolisms of medicinal natural products.</title>
        <authorList>
            <person name="Kim T."/>
        </authorList>
    </citation>
    <scope>NUCLEOTIDE SEQUENCE [LARGE SCALE GENOMIC DNA]</scope>
    <source>
        <strain evidence="1">TK-2024</strain>
        <tissue evidence="1">Old leaves</tissue>
    </source>
</reference>
<dbReference type="EMBL" id="JBBPBM010000070">
    <property type="protein sequence ID" value="KAK8513172.1"/>
    <property type="molecule type" value="Genomic_DNA"/>
</dbReference>
<dbReference type="Proteomes" id="UP001472677">
    <property type="component" value="Unassembled WGS sequence"/>
</dbReference>
<keyword evidence="2" id="KW-1185">Reference proteome</keyword>
<evidence type="ECO:0000313" key="1">
    <source>
        <dbReference type="EMBL" id="KAK8513172.1"/>
    </source>
</evidence>
<gene>
    <name evidence="1" type="ORF">V6N12_037663</name>
</gene>
<accession>A0ABR2C357</accession>
<comment type="caution">
    <text evidence="1">The sequence shown here is derived from an EMBL/GenBank/DDBJ whole genome shotgun (WGS) entry which is preliminary data.</text>
</comment>
<sequence length="236" mass="25948">MAISRNPIFGQLLVPSGQPPDCLTGKTNAIGVVHHGLGFTGVCNESSLISGYDYRPFCTDIARQLHQCFGCGVESYGLTGTELNTKTTARKSEPPVEERGSRFAVLEPVVEDINAMLNQMEPASTQAKDSLDQLVLYGVREDGNGVGMVHQSLASKPLCIPRVVTKGKVIQVPYVLQSNVHVVVRVLEDGSSSVLTEYNGRPLYMPIHSMYAKGQKHEVFSCFYPYPEMEKYYLEA</sequence>
<organism evidence="1 2">
    <name type="scientific">Hibiscus sabdariffa</name>
    <name type="common">roselle</name>
    <dbReference type="NCBI Taxonomy" id="183260"/>
    <lineage>
        <taxon>Eukaryota</taxon>
        <taxon>Viridiplantae</taxon>
        <taxon>Streptophyta</taxon>
        <taxon>Embryophyta</taxon>
        <taxon>Tracheophyta</taxon>
        <taxon>Spermatophyta</taxon>
        <taxon>Magnoliopsida</taxon>
        <taxon>eudicotyledons</taxon>
        <taxon>Gunneridae</taxon>
        <taxon>Pentapetalae</taxon>
        <taxon>rosids</taxon>
        <taxon>malvids</taxon>
        <taxon>Malvales</taxon>
        <taxon>Malvaceae</taxon>
        <taxon>Malvoideae</taxon>
        <taxon>Hibiscus</taxon>
    </lineage>
</organism>
<evidence type="ECO:0000313" key="2">
    <source>
        <dbReference type="Proteomes" id="UP001472677"/>
    </source>
</evidence>
<protein>
    <submittedName>
        <fullName evidence="1">Uncharacterized protein</fullName>
    </submittedName>
</protein>
<name>A0ABR2C357_9ROSI</name>
<proteinExistence type="predicted"/>